<name>A0A9Q1JGK9_9CARY</name>
<accession>A0A9Q1JGK9</accession>
<dbReference type="Proteomes" id="UP001153076">
    <property type="component" value="Unassembled WGS sequence"/>
</dbReference>
<reference evidence="2" key="1">
    <citation type="submission" date="2022-04" db="EMBL/GenBank/DDBJ databases">
        <title>Carnegiea gigantea Genome sequencing and assembly v2.</title>
        <authorList>
            <person name="Copetti D."/>
            <person name="Sanderson M.J."/>
            <person name="Burquez A."/>
            <person name="Wojciechowski M.F."/>
        </authorList>
    </citation>
    <scope>NUCLEOTIDE SEQUENCE</scope>
    <source>
        <strain evidence="2">SGP5-SGP5p</strain>
        <tissue evidence="2">Aerial part</tissue>
    </source>
</reference>
<comment type="caution">
    <text evidence="2">The sequence shown here is derived from an EMBL/GenBank/DDBJ whole genome shotgun (WGS) entry which is preliminary data.</text>
</comment>
<dbReference type="EMBL" id="JAKOGI010001794">
    <property type="protein sequence ID" value="KAJ8424052.1"/>
    <property type="molecule type" value="Genomic_DNA"/>
</dbReference>
<dbReference type="PANTHER" id="PTHR47718:SF15">
    <property type="entry name" value="PROTEIN FAR1-RELATED SEQUENCE 5-LIKE"/>
    <property type="match status" value="1"/>
</dbReference>
<gene>
    <name evidence="2" type="ORF">Cgig2_000264</name>
</gene>
<feature type="domain" description="FAR1" evidence="1">
    <location>
        <begin position="91"/>
        <end position="181"/>
    </location>
</feature>
<evidence type="ECO:0000313" key="2">
    <source>
        <dbReference type="EMBL" id="KAJ8424052.1"/>
    </source>
</evidence>
<dbReference type="AlphaFoldDB" id="A0A9Q1JGK9"/>
<dbReference type="InterPro" id="IPR004330">
    <property type="entry name" value="FAR1_DNA_bnd_dom"/>
</dbReference>
<protein>
    <recommendedName>
        <fullName evidence="1">FAR1 domain-containing protein</fullName>
    </recommendedName>
</protein>
<dbReference type="Pfam" id="PF03101">
    <property type="entry name" value="FAR1"/>
    <property type="match status" value="1"/>
</dbReference>
<evidence type="ECO:0000259" key="1">
    <source>
        <dbReference type="Pfam" id="PF03101"/>
    </source>
</evidence>
<evidence type="ECO:0000313" key="3">
    <source>
        <dbReference type="Proteomes" id="UP001153076"/>
    </source>
</evidence>
<sequence>MDLSNDESNFGYGKINETIPVDSHVQEDFMTEDDGMYFSSFSDLKSDIIMIENLEDQRDPLLWETFDKDVGDFTLEHMKKLRFKTLELCGEFYKFYAKIKGFGVRKNGSRKSRINGHPSSRIYKCSNEGLHEQKHIDNPDRVRKPKPLTRCLCEAEMRFKWIRDLDYWIVTKFETKHTHLIAKPSNVLYIKYGNLGKRSTQRCKSMHKTIKTSIDPSMKLYRLVQLYGQVMEELRVQDGRNVYMTVHTYPVVEAVLHCTKAYAAKIYARNYHELLCKEMTFESIYVMKGEKQKSGGPEEPIYSWSQDVECENMWYINDSTNSRSARDVLMRLQPYAYTKEEIP</sequence>
<dbReference type="OrthoDB" id="1747531at2759"/>
<organism evidence="2 3">
    <name type="scientific">Carnegiea gigantea</name>
    <dbReference type="NCBI Taxonomy" id="171969"/>
    <lineage>
        <taxon>Eukaryota</taxon>
        <taxon>Viridiplantae</taxon>
        <taxon>Streptophyta</taxon>
        <taxon>Embryophyta</taxon>
        <taxon>Tracheophyta</taxon>
        <taxon>Spermatophyta</taxon>
        <taxon>Magnoliopsida</taxon>
        <taxon>eudicotyledons</taxon>
        <taxon>Gunneridae</taxon>
        <taxon>Pentapetalae</taxon>
        <taxon>Caryophyllales</taxon>
        <taxon>Cactineae</taxon>
        <taxon>Cactaceae</taxon>
        <taxon>Cactoideae</taxon>
        <taxon>Echinocereeae</taxon>
        <taxon>Carnegiea</taxon>
    </lineage>
</organism>
<dbReference type="PANTHER" id="PTHR47718">
    <property type="entry name" value="OS01G0519700 PROTEIN"/>
    <property type="match status" value="1"/>
</dbReference>
<proteinExistence type="predicted"/>
<keyword evidence="3" id="KW-1185">Reference proteome</keyword>